<proteinExistence type="inferred from homology"/>
<dbReference type="InterPro" id="IPR013324">
    <property type="entry name" value="RNA_pol_sigma_r3/r4-like"/>
</dbReference>
<dbReference type="PROSITE" id="PS00716">
    <property type="entry name" value="SIGMA70_2"/>
    <property type="match status" value="1"/>
</dbReference>
<dbReference type="PANTHER" id="PTHR30376">
    <property type="entry name" value="SIGMA FACTOR RPOH HEAT SHOCK RELATED"/>
    <property type="match status" value="1"/>
</dbReference>
<dbReference type="NCBIfam" id="TIGR02937">
    <property type="entry name" value="sigma70-ECF"/>
    <property type="match status" value="1"/>
</dbReference>
<evidence type="ECO:0000313" key="3">
    <source>
        <dbReference type="EMBL" id="MFC7441834.1"/>
    </source>
</evidence>
<comment type="caution">
    <text evidence="3">The sequence shown here is derived from an EMBL/GenBank/DDBJ whole genome shotgun (WGS) entry which is preliminary data.</text>
</comment>
<reference evidence="4" key="1">
    <citation type="journal article" date="2019" name="Int. J. Syst. Evol. Microbiol.">
        <title>The Global Catalogue of Microorganisms (GCM) 10K type strain sequencing project: providing services to taxonomists for standard genome sequencing and annotation.</title>
        <authorList>
            <consortium name="The Broad Institute Genomics Platform"/>
            <consortium name="The Broad Institute Genome Sequencing Center for Infectious Disease"/>
            <person name="Wu L."/>
            <person name="Ma J."/>
        </authorList>
    </citation>
    <scope>NUCLEOTIDE SEQUENCE [LARGE SCALE GENOMIC DNA]</scope>
    <source>
        <strain evidence="4">CGMCC 1.12942</strain>
    </source>
</reference>
<sequence>MDAVELKIERDNIYDHIHILDEREKEVICCRFGLKGEEEKTQREIAKELGISRSYVSRIEKRALIKLLHEYYRAGKRRE</sequence>
<comment type="similarity">
    <text evidence="1">Belongs to the sigma-70 factor family.</text>
</comment>
<name>A0ABW2RLY1_9BACL</name>
<dbReference type="InterPro" id="IPR050813">
    <property type="entry name" value="Sigma-70_Factor"/>
</dbReference>
<dbReference type="SUPFAM" id="SSF88659">
    <property type="entry name" value="Sigma3 and sigma4 domains of RNA polymerase sigma factors"/>
    <property type="match status" value="1"/>
</dbReference>
<evidence type="ECO:0000256" key="1">
    <source>
        <dbReference type="ARBA" id="ARBA00007788"/>
    </source>
</evidence>
<evidence type="ECO:0000313" key="4">
    <source>
        <dbReference type="Proteomes" id="UP001596500"/>
    </source>
</evidence>
<dbReference type="InterPro" id="IPR000943">
    <property type="entry name" value="RNA_pol_sigma70"/>
</dbReference>
<dbReference type="InterPro" id="IPR036388">
    <property type="entry name" value="WH-like_DNA-bd_sf"/>
</dbReference>
<evidence type="ECO:0000259" key="2">
    <source>
        <dbReference type="PROSITE" id="PS50943"/>
    </source>
</evidence>
<organism evidence="3 4">
    <name type="scientific">Laceyella putida</name>
    <dbReference type="NCBI Taxonomy" id="110101"/>
    <lineage>
        <taxon>Bacteria</taxon>
        <taxon>Bacillati</taxon>
        <taxon>Bacillota</taxon>
        <taxon>Bacilli</taxon>
        <taxon>Bacillales</taxon>
        <taxon>Thermoactinomycetaceae</taxon>
        <taxon>Laceyella</taxon>
    </lineage>
</organism>
<dbReference type="CDD" id="cd06171">
    <property type="entry name" value="Sigma70_r4"/>
    <property type="match status" value="1"/>
</dbReference>
<protein>
    <submittedName>
        <fullName evidence="3">Sigma-70 family RNA polymerase sigma factor</fullName>
    </submittedName>
</protein>
<dbReference type="PANTHER" id="PTHR30376:SF3">
    <property type="entry name" value="RNA POLYMERASE SIGMA FACTOR RPOH"/>
    <property type="match status" value="1"/>
</dbReference>
<dbReference type="InterPro" id="IPR007630">
    <property type="entry name" value="RNA_pol_sigma70_r4"/>
</dbReference>
<dbReference type="Pfam" id="PF04545">
    <property type="entry name" value="Sigma70_r4"/>
    <property type="match status" value="1"/>
</dbReference>
<dbReference type="EMBL" id="JBHTBW010000038">
    <property type="protein sequence ID" value="MFC7441834.1"/>
    <property type="molecule type" value="Genomic_DNA"/>
</dbReference>
<accession>A0ABW2RLY1</accession>
<gene>
    <name evidence="3" type="ORF">ACFQNG_12095</name>
</gene>
<feature type="domain" description="HTH cro/C1-type" evidence="2">
    <location>
        <begin position="41"/>
        <end position="61"/>
    </location>
</feature>
<dbReference type="PROSITE" id="PS50943">
    <property type="entry name" value="HTH_CROC1"/>
    <property type="match status" value="1"/>
</dbReference>
<dbReference type="InterPro" id="IPR001387">
    <property type="entry name" value="Cro/C1-type_HTH"/>
</dbReference>
<dbReference type="InterPro" id="IPR014284">
    <property type="entry name" value="RNA_pol_sigma-70_dom"/>
</dbReference>
<dbReference type="PRINTS" id="PR00046">
    <property type="entry name" value="SIGMA70FCT"/>
</dbReference>
<dbReference type="Proteomes" id="UP001596500">
    <property type="component" value="Unassembled WGS sequence"/>
</dbReference>
<dbReference type="Gene3D" id="1.10.10.10">
    <property type="entry name" value="Winged helix-like DNA-binding domain superfamily/Winged helix DNA-binding domain"/>
    <property type="match status" value="1"/>
</dbReference>
<dbReference type="RefSeq" id="WP_379865319.1">
    <property type="nucleotide sequence ID" value="NZ_JBHTBW010000038.1"/>
</dbReference>
<keyword evidence="4" id="KW-1185">Reference proteome</keyword>